<comment type="subcellular location">
    <subcellularLocation>
        <location evidence="1">Cell membrane</location>
        <topology evidence="1">Multi-pass membrane protein</topology>
    </subcellularLocation>
</comment>
<dbReference type="GO" id="GO:0015771">
    <property type="term" value="P:trehalose transport"/>
    <property type="evidence" value="ECO:0007669"/>
    <property type="project" value="TreeGrafter"/>
</dbReference>
<dbReference type="NCBIfam" id="TIGR01995">
    <property type="entry name" value="PTS-II-ABC-beta"/>
    <property type="match status" value="1"/>
</dbReference>
<evidence type="ECO:0000256" key="15">
    <source>
        <dbReference type="ARBA" id="ARBA00081008"/>
    </source>
</evidence>
<name>A0AB34A0E8_LACGS</name>
<evidence type="ECO:0000256" key="10">
    <source>
        <dbReference type="ARBA" id="ARBA00023136"/>
    </source>
</evidence>
<dbReference type="NCBIfam" id="TIGR00830">
    <property type="entry name" value="PTBA"/>
    <property type="match status" value="1"/>
</dbReference>
<dbReference type="GO" id="GO:0009401">
    <property type="term" value="P:phosphoenolpyruvate-dependent sugar phosphotransferase system"/>
    <property type="evidence" value="ECO:0007669"/>
    <property type="project" value="UniProtKB-KW"/>
</dbReference>
<evidence type="ECO:0000259" key="19">
    <source>
        <dbReference type="PROSITE" id="PS51098"/>
    </source>
</evidence>
<comment type="function">
    <text evidence="12">The phosphoenolpyruvate-dependent sugar phosphotransferase system (sugar PTS), a major carbohydrate active transport system, catalyzes the phosphorylation of incoming sugar substrates concomitantly with their translocation across the cell membrane. This system is involved in sucrose transport.</text>
</comment>
<feature type="transmembrane region" description="Helical" evidence="17">
    <location>
        <begin position="343"/>
        <end position="362"/>
    </location>
</feature>
<evidence type="ECO:0000256" key="6">
    <source>
        <dbReference type="ARBA" id="ARBA00022683"/>
    </source>
</evidence>
<evidence type="ECO:0000259" key="18">
    <source>
        <dbReference type="PROSITE" id="PS51093"/>
    </source>
</evidence>
<feature type="active site" description="Phosphocysteine intermediate; for EIIB activity" evidence="16">
    <location>
        <position position="27"/>
    </location>
</feature>
<dbReference type="GO" id="GO:0090589">
    <property type="term" value="F:protein-phosphocysteine-trehalose phosphotransferase system transporter activity"/>
    <property type="evidence" value="ECO:0007669"/>
    <property type="project" value="TreeGrafter"/>
</dbReference>
<keyword evidence="10 17" id="KW-0472">Membrane</keyword>
<comment type="catalytic activity">
    <reaction evidence="13">
        <text>N(pros)-phospho-L-histidyl-[protein](out) + sucrose = sucrose 6(G)-phosphate(in) + L-histidyl-[protein]</text>
        <dbReference type="Rhea" id="RHEA:49236"/>
        <dbReference type="Rhea" id="RHEA-COMP:9745"/>
        <dbReference type="Rhea" id="RHEA-COMP:9746"/>
        <dbReference type="ChEBI" id="CHEBI:17992"/>
        <dbReference type="ChEBI" id="CHEBI:29979"/>
        <dbReference type="ChEBI" id="CHEBI:64837"/>
        <dbReference type="ChEBI" id="CHEBI:91002"/>
        <dbReference type="EC" id="2.7.1.211"/>
    </reaction>
</comment>
<feature type="transmembrane region" description="Helical" evidence="17">
    <location>
        <begin position="105"/>
        <end position="126"/>
    </location>
</feature>
<dbReference type="InterPro" id="IPR050558">
    <property type="entry name" value="PTS_Sugar-Specific_Components"/>
</dbReference>
<dbReference type="PROSITE" id="PS01035">
    <property type="entry name" value="PTS_EIIB_TYPE_1_CYS"/>
    <property type="match status" value="1"/>
</dbReference>
<keyword evidence="7 17" id="KW-0812">Transmembrane</keyword>
<dbReference type="RefSeq" id="WP_113774681.1">
    <property type="nucleotide sequence ID" value="NZ_BEXJ01000004.1"/>
</dbReference>
<dbReference type="GO" id="GO:0008982">
    <property type="term" value="F:protein-N(PI)-phosphohistidine-sugar phosphotransferase activity"/>
    <property type="evidence" value="ECO:0007669"/>
    <property type="project" value="InterPro"/>
</dbReference>
<evidence type="ECO:0000256" key="5">
    <source>
        <dbReference type="ARBA" id="ARBA00022679"/>
    </source>
</evidence>
<dbReference type="PROSITE" id="PS51093">
    <property type="entry name" value="PTS_EIIA_TYPE_1"/>
    <property type="match status" value="1"/>
</dbReference>
<dbReference type="FunFam" id="3.30.1360.60:FF:000001">
    <property type="entry name" value="PTS system glucose-specific IIBC component PtsG"/>
    <property type="match status" value="1"/>
</dbReference>
<dbReference type="InterPro" id="IPR001996">
    <property type="entry name" value="PTS_IIB_1"/>
</dbReference>
<evidence type="ECO:0000256" key="2">
    <source>
        <dbReference type="ARBA" id="ARBA00022448"/>
    </source>
</evidence>
<feature type="transmembrane region" description="Helical" evidence="17">
    <location>
        <begin position="216"/>
        <end position="240"/>
    </location>
</feature>
<dbReference type="InterPro" id="IPR013013">
    <property type="entry name" value="PTS_EIIC_1"/>
</dbReference>
<dbReference type="PANTHER" id="PTHR30175">
    <property type="entry name" value="PHOSPHOTRANSFERASE SYSTEM TRANSPORT PROTEIN"/>
    <property type="match status" value="1"/>
</dbReference>
<dbReference type="GO" id="GO:0005886">
    <property type="term" value="C:plasma membrane"/>
    <property type="evidence" value="ECO:0007669"/>
    <property type="project" value="UniProtKB-SubCell"/>
</dbReference>
<dbReference type="Gene3D" id="2.70.70.10">
    <property type="entry name" value="Glucose Permease (Domain IIA)"/>
    <property type="match status" value="1"/>
</dbReference>
<dbReference type="PROSITE" id="PS00371">
    <property type="entry name" value="PTS_EIIA_TYPE_1_HIS"/>
    <property type="match status" value="1"/>
</dbReference>
<evidence type="ECO:0000256" key="11">
    <source>
        <dbReference type="ARBA" id="ARBA00044053"/>
    </source>
</evidence>
<evidence type="ECO:0000256" key="1">
    <source>
        <dbReference type="ARBA" id="ARBA00004651"/>
    </source>
</evidence>
<dbReference type="Pfam" id="PF00358">
    <property type="entry name" value="PTS_EIIA_1"/>
    <property type="match status" value="1"/>
</dbReference>
<reference evidence="21 22" key="1">
    <citation type="journal article" date="2018" name="Int. J. Syst. Evol. Microbiol.">
        <title>Lactobacillus paragasseri sp. nov., a sister taxon of Lactobacillus gasseri, based on whole-genome sequence analyses.</title>
        <authorList>
            <person name="Tanizawa Y."/>
            <person name="Tada I."/>
            <person name="Kobayashi H."/>
            <person name="Endo A."/>
            <person name="Maeno S."/>
            <person name="Toyoda A."/>
            <person name="Arita M."/>
            <person name="Nakamura Y."/>
            <person name="Sakamoto M."/>
            <person name="Ohkuma M."/>
            <person name="Tohno M."/>
        </authorList>
    </citation>
    <scope>NUCLEOTIDE SEQUENCE [LARGE SCALE GENOMIC DNA]</scope>
    <source>
        <strain evidence="21 22">JCM 1025</strain>
    </source>
</reference>
<dbReference type="InterPro" id="IPR003352">
    <property type="entry name" value="PTS_EIIC"/>
</dbReference>
<feature type="domain" description="PTS EIIB type-1" evidence="19">
    <location>
        <begin position="5"/>
        <end position="87"/>
    </location>
</feature>
<feature type="transmembrane region" description="Helical" evidence="17">
    <location>
        <begin position="400"/>
        <end position="418"/>
    </location>
</feature>
<evidence type="ECO:0000256" key="17">
    <source>
        <dbReference type="SAM" id="Phobius"/>
    </source>
</evidence>
<feature type="transmembrane region" description="Helical" evidence="17">
    <location>
        <begin position="146"/>
        <end position="166"/>
    </location>
</feature>
<dbReference type="GO" id="GO:0016301">
    <property type="term" value="F:kinase activity"/>
    <property type="evidence" value="ECO:0007669"/>
    <property type="project" value="UniProtKB-KW"/>
</dbReference>
<dbReference type="AlphaFoldDB" id="A0AB34A0E8"/>
<keyword evidence="5" id="KW-0808">Transferase</keyword>
<keyword evidence="2" id="KW-0813">Transport</keyword>
<organism evidence="21 22">
    <name type="scientific">Lactobacillus gasseri</name>
    <dbReference type="NCBI Taxonomy" id="1596"/>
    <lineage>
        <taxon>Bacteria</taxon>
        <taxon>Bacillati</taxon>
        <taxon>Bacillota</taxon>
        <taxon>Bacilli</taxon>
        <taxon>Lactobacillales</taxon>
        <taxon>Lactobacillaceae</taxon>
        <taxon>Lactobacillus</taxon>
    </lineage>
</organism>
<keyword evidence="3" id="KW-1003">Cell membrane</keyword>
<sequence>MSKYTKLAEIIVKNVGGRDNIISLKHCITRLRFQLKDESLANDEVLKNTDGVVTVMKAGGQYQLVIGNQVSDVYDEVNKVAHLNPEEDAQLDANDKKNKNWFNNLIDIISGIFQPILIALSAAGVIKGFNTLFVSLNWYSQNTGTYAILNAIGDAMFMFLPIILGFSAAKKFKLNPYMGLIIGAALCYPAVQLDALSKAGKPLFTLFAGTPFHSQVYQTFLGLPIISMNYTSTVVPVILICYLASKVEHGFNKIIPETVRFFFVPLFTLLISLTLGFLLIGPVATWGSNLIGSGILAVRNVSPALAGALVAGLWQILVIFGLHWGIIPIYFNNIVTNGFDNVMMPYYCTTFVTTSVVVAMLIKARKDKKLRKVGIPAAISGALGVTEPAIYGVLLPKKKPLLISCVVSAIVGGFYGFFNLRKFAMGGMGFFELPGMIDPKTHSLDNMYIALIGIGLSIVLGFAATMIFWKDDTAVNEKDGKVKSLQKLVRGEKIELPLKGKIVPLSKVKDEVFSKGYIGKGLAIVPEEGIVTSPVDGEITTLFPTGHAIGITSKNGAEILIHIGIDTVNLEGKYFKPLVKKGDKVKTGQKLLEFNLDKIKEAGYSTITPVVITNSNDFTDVLTPGLNGDNLDDTLLVAVK</sequence>
<evidence type="ECO:0000256" key="13">
    <source>
        <dbReference type="ARBA" id="ARBA00048931"/>
    </source>
</evidence>
<dbReference type="PROSITE" id="PS51098">
    <property type="entry name" value="PTS_EIIB_TYPE_1"/>
    <property type="match status" value="1"/>
</dbReference>
<feature type="domain" description="PTS EIIA type-1" evidence="18">
    <location>
        <begin position="510"/>
        <end position="614"/>
    </location>
</feature>
<dbReference type="InterPro" id="IPR036878">
    <property type="entry name" value="Glu_permease_IIB"/>
</dbReference>
<dbReference type="Proteomes" id="UP000250668">
    <property type="component" value="Unassembled WGS sequence"/>
</dbReference>
<evidence type="ECO:0000256" key="12">
    <source>
        <dbReference type="ARBA" id="ARBA00045139"/>
    </source>
</evidence>
<evidence type="ECO:0000313" key="21">
    <source>
        <dbReference type="EMBL" id="GBA97685.1"/>
    </source>
</evidence>
<keyword evidence="6" id="KW-0598">Phosphotransferase system</keyword>
<dbReference type="CDD" id="cd00210">
    <property type="entry name" value="PTS_IIA_glc"/>
    <property type="match status" value="1"/>
</dbReference>
<feature type="domain" description="PTS EIIC type-1" evidence="20">
    <location>
        <begin position="107"/>
        <end position="480"/>
    </location>
</feature>
<dbReference type="EC" id="2.7.1.211" evidence="11"/>
<evidence type="ECO:0000256" key="7">
    <source>
        <dbReference type="ARBA" id="ARBA00022692"/>
    </source>
</evidence>
<gene>
    <name evidence="21" type="ORF">LJCM1025_16620</name>
</gene>
<feature type="transmembrane region" description="Helical" evidence="17">
    <location>
        <begin position="448"/>
        <end position="469"/>
    </location>
</feature>
<accession>A0AB34A0E8</accession>
<dbReference type="SUPFAM" id="SSF55604">
    <property type="entry name" value="Glucose permease domain IIB"/>
    <property type="match status" value="1"/>
</dbReference>
<dbReference type="PROSITE" id="PS51103">
    <property type="entry name" value="PTS_EIIC_TYPE_1"/>
    <property type="match status" value="1"/>
</dbReference>
<evidence type="ECO:0000256" key="8">
    <source>
        <dbReference type="ARBA" id="ARBA00022777"/>
    </source>
</evidence>
<evidence type="ECO:0000256" key="16">
    <source>
        <dbReference type="PROSITE-ProRule" id="PRU00421"/>
    </source>
</evidence>
<dbReference type="InterPro" id="IPR011055">
    <property type="entry name" value="Dup_hybrid_motif"/>
</dbReference>
<dbReference type="CDD" id="cd00212">
    <property type="entry name" value="PTS_IIB_glc"/>
    <property type="match status" value="1"/>
</dbReference>
<evidence type="ECO:0000256" key="4">
    <source>
        <dbReference type="ARBA" id="ARBA00022597"/>
    </source>
</evidence>
<keyword evidence="9 17" id="KW-1133">Transmembrane helix</keyword>
<dbReference type="FunFam" id="2.70.70.10:FF:000001">
    <property type="entry name" value="PTS system glucose-specific IIA component"/>
    <property type="match status" value="1"/>
</dbReference>
<evidence type="ECO:0000313" key="22">
    <source>
        <dbReference type="Proteomes" id="UP000250668"/>
    </source>
</evidence>
<proteinExistence type="predicted"/>
<dbReference type="InterPro" id="IPR001127">
    <property type="entry name" value="PTS_EIIA_1_perm"/>
</dbReference>
<dbReference type="Pfam" id="PF00367">
    <property type="entry name" value="PTS_EIIB"/>
    <property type="match status" value="1"/>
</dbReference>
<dbReference type="PANTHER" id="PTHR30175:SF1">
    <property type="entry name" value="PTS SYSTEM ARBUTIN-, CELLOBIOSE-, AND SALICIN-SPECIFIC EIIBC COMPONENT-RELATED"/>
    <property type="match status" value="1"/>
</dbReference>
<protein>
    <recommendedName>
        <fullName evidence="14">PTS system sucrose-specific EIIBCA component</fullName>
        <ecNumber evidence="11">2.7.1.211</ecNumber>
    </recommendedName>
    <alternativeName>
        <fullName evidence="15">EIIBCA-Scr</fullName>
    </alternativeName>
</protein>
<evidence type="ECO:0000256" key="9">
    <source>
        <dbReference type="ARBA" id="ARBA00022989"/>
    </source>
</evidence>
<dbReference type="InterPro" id="IPR018113">
    <property type="entry name" value="PTrfase_EIIB_Cys"/>
</dbReference>
<evidence type="ECO:0000259" key="20">
    <source>
        <dbReference type="PROSITE" id="PS51103"/>
    </source>
</evidence>
<evidence type="ECO:0000256" key="14">
    <source>
        <dbReference type="ARBA" id="ARBA00074554"/>
    </source>
</evidence>
<dbReference type="Pfam" id="PF02378">
    <property type="entry name" value="PTS_EIIC"/>
    <property type="match status" value="1"/>
</dbReference>
<dbReference type="EMBL" id="BEXJ01000004">
    <property type="protein sequence ID" value="GBA97685.1"/>
    <property type="molecule type" value="Genomic_DNA"/>
</dbReference>
<evidence type="ECO:0000256" key="3">
    <source>
        <dbReference type="ARBA" id="ARBA00022475"/>
    </source>
</evidence>
<dbReference type="SUPFAM" id="SSF51261">
    <property type="entry name" value="Duplicated hybrid motif"/>
    <property type="match status" value="1"/>
</dbReference>
<keyword evidence="8" id="KW-0418">Kinase</keyword>
<dbReference type="InterPro" id="IPR011297">
    <property type="entry name" value="PTS_IIABC_b_glu"/>
</dbReference>
<feature type="transmembrane region" description="Helical" evidence="17">
    <location>
        <begin position="374"/>
        <end position="394"/>
    </location>
</feature>
<comment type="caution">
    <text evidence="21">The sequence shown here is derived from an EMBL/GenBank/DDBJ whole genome shotgun (WGS) entry which is preliminary data.</text>
</comment>
<feature type="transmembrane region" description="Helical" evidence="17">
    <location>
        <begin position="261"/>
        <end position="280"/>
    </location>
</feature>
<dbReference type="Gene3D" id="3.30.1360.60">
    <property type="entry name" value="Glucose permease domain IIB"/>
    <property type="match status" value="1"/>
</dbReference>
<feature type="transmembrane region" description="Helical" evidence="17">
    <location>
        <begin position="309"/>
        <end position="331"/>
    </location>
</feature>
<keyword evidence="4" id="KW-0762">Sugar transport</keyword>